<feature type="region of interest" description="Disordered" evidence="5">
    <location>
        <begin position="222"/>
        <end position="245"/>
    </location>
</feature>
<dbReference type="AlphaFoldDB" id="A0A8W8L151"/>
<dbReference type="PROSITE" id="PS51939">
    <property type="entry name" value="XRRM"/>
    <property type="match status" value="1"/>
</dbReference>
<dbReference type="Pfam" id="PF08777">
    <property type="entry name" value="RRM_3"/>
    <property type="match status" value="1"/>
</dbReference>
<evidence type="ECO:0000256" key="3">
    <source>
        <dbReference type="ARBA" id="ARBA00023242"/>
    </source>
</evidence>
<evidence type="ECO:0000259" key="6">
    <source>
        <dbReference type="PROSITE" id="PS50102"/>
    </source>
</evidence>
<dbReference type="PRINTS" id="PR00302">
    <property type="entry name" value="LUPUSLA"/>
</dbReference>
<feature type="region of interest" description="Disordered" evidence="5">
    <location>
        <begin position="349"/>
        <end position="389"/>
    </location>
</feature>
<dbReference type="PROSITE" id="PS50961">
    <property type="entry name" value="HTH_LA"/>
    <property type="match status" value="1"/>
</dbReference>
<evidence type="ECO:0000256" key="2">
    <source>
        <dbReference type="ARBA" id="ARBA00022884"/>
    </source>
</evidence>
<feature type="domain" description="XRRM" evidence="8">
    <location>
        <begin position="248"/>
        <end position="370"/>
    </location>
</feature>
<feature type="domain" description="RRM" evidence="6">
    <location>
        <begin position="134"/>
        <end position="217"/>
    </location>
</feature>
<dbReference type="InterPro" id="IPR045180">
    <property type="entry name" value="La_dom_prot"/>
</dbReference>
<dbReference type="GO" id="GO:0010494">
    <property type="term" value="C:cytoplasmic stress granule"/>
    <property type="evidence" value="ECO:0007669"/>
    <property type="project" value="TreeGrafter"/>
</dbReference>
<dbReference type="InterPro" id="IPR002344">
    <property type="entry name" value="Lupus_La"/>
</dbReference>
<evidence type="ECO:0000313" key="9">
    <source>
        <dbReference type="EnsemblMetazoa" id="G25932.1:cds"/>
    </source>
</evidence>
<dbReference type="Proteomes" id="UP000005408">
    <property type="component" value="Unassembled WGS sequence"/>
</dbReference>
<dbReference type="GO" id="GO:0045727">
    <property type="term" value="P:positive regulation of translation"/>
    <property type="evidence" value="ECO:0007669"/>
    <property type="project" value="TreeGrafter"/>
</dbReference>
<dbReference type="PANTHER" id="PTHR22792">
    <property type="entry name" value="LUPUS LA PROTEIN-RELATED"/>
    <property type="match status" value="1"/>
</dbReference>
<comment type="subcellular location">
    <subcellularLocation>
        <location evidence="1">Nucleus</location>
    </subcellularLocation>
</comment>
<dbReference type="SMART" id="SM00360">
    <property type="entry name" value="RRM"/>
    <property type="match status" value="1"/>
</dbReference>
<dbReference type="InterPro" id="IPR000504">
    <property type="entry name" value="RRM_dom"/>
</dbReference>
<dbReference type="InterPro" id="IPR006630">
    <property type="entry name" value="La_HTH"/>
</dbReference>
<organism evidence="9 10">
    <name type="scientific">Magallana gigas</name>
    <name type="common">Pacific oyster</name>
    <name type="synonym">Crassostrea gigas</name>
    <dbReference type="NCBI Taxonomy" id="29159"/>
    <lineage>
        <taxon>Eukaryota</taxon>
        <taxon>Metazoa</taxon>
        <taxon>Spiralia</taxon>
        <taxon>Lophotrochozoa</taxon>
        <taxon>Mollusca</taxon>
        <taxon>Bivalvia</taxon>
        <taxon>Autobranchia</taxon>
        <taxon>Pteriomorphia</taxon>
        <taxon>Ostreida</taxon>
        <taxon>Ostreoidea</taxon>
        <taxon>Ostreidae</taxon>
        <taxon>Magallana</taxon>
    </lineage>
</organism>
<feature type="domain" description="HTH La-type RNA-binding" evidence="7">
    <location>
        <begin position="30"/>
        <end position="122"/>
    </location>
</feature>
<dbReference type="InterPro" id="IPR035979">
    <property type="entry name" value="RBD_domain_sf"/>
</dbReference>
<dbReference type="SUPFAM" id="SSF54928">
    <property type="entry name" value="RNA-binding domain, RBD"/>
    <property type="match status" value="1"/>
</dbReference>
<dbReference type="InterPro" id="IPR036388">
    <property type="entry name" value="WH-like_DNA-bd_sf"/>
</dbReference>
<protein>
    <submittedName>
        <fullName evidence="9">Uncharacterized protein</fullName>
    </submittedName>
</protein>
<keyword evidence="3" id="KW-0539">Nucleus</keyword>
<dbReference type="Gene3D" id="3.30.70.330">
    <property type="match status" value="2"/>
</dbReference>
<evidence type="ECO:0000256" key="5">
    <source>
        <dbReference type="SAM" id="MobiDB-lite"/>
    </source>
</evidence>
<dbReference type="GO" id="GO:0008033">
    <property type="term" value="P:tRNA processing"/>
    <property type="evidence" value="ECO:0007669"/>
    <property type="project" value="TreeGrafter"/>
</dbReference>
<keyword evidence="2 4" id="KW-0694">RNA-binding</keyword>
<dbReference type="CDD" id="cd12291">
    <property type="entry name" value="RRM1_La"/>
    <property type="match status" value="1"/>
</dbReference>
<dbReference type="EnsemblMetazoa" id="G25932.1">
    <property type="protein sequence ID" value="G25932.1:cds"/>
    <property type="gene ID" value="G25932"/>
</dbReference>
<dbReference type="InterPro" id="IPR014886">
    <property type="entry name" value="La_xRRM"/>
</dbReference>
<dbReference type="Pfam" id="PF00076">
    <property type="entry name" value="RRM_1"/>
    <property type="match status" value="1"/>
</dbReference>
<accession>A0A8W8L151</accession>
<evidence type="ECO:0000259" key="7">
    <source>
        <dbReference type="PROSITE" id="PS50961"/>
    </source>
</evidence>
<feature type="compositionally biased region" description="Acidic residues" evidence="5">
    <location>
        <begin position="379"/>
        <end position="389"/>
    </location>
</feature>
<dbReference type="Pfam" id="PF05383">
    <property type="entry name" value="La"/>
    <property type="match status" value="1"/>
</dbReference>
<dbReference type="InterPro" id="IPR012677">
    <property type="entry name" value="Nucleotide-bd_a/b_plait_sf"/>
</dbReference>
<dbReference type="GO" id="GO:0005829">
    <property type="term" value="C:cytosol"/>
    <property type="evidence" value="ECO:0007669"/>
    <property type="project" value="TreeGrafter"/>
</dbReference>
<dbReference type="SUPFAM" id="SSF46785">
    <property type="entry name" value="Winged helix' DNA-binding domain"/>
    <property type="match status" value="1"/>
</dbReference>
<dbReference type="PANTHER" id="PTHR22792:SF166">
    <property type="entry name" value="LUPUS LA PROTEIN HOMOLOG"/>
    <property type="match status" value="1"/>
</dbReference>
<dbReference type="GO" id="GO:1990904">
    <property type="term" value="C:ribonucleoprotein complex"/>
    <property type="evidence" value="ECO:0007669"/>
    <property type="project" value="UniProtKB-UniRule"/>
</dbReference>
<evidence type="ECO:0000259" key="8">
    <source>
        <dbReference type="PROSITE" id="PS51939"/>
    </source>
</evidence>
<name>A0A8W8L151_MAGGI</name>
<keyword evidence="10" id="KW-1185">Reference proteome</keyword>
<feature type="compositionally biased region" description="Basic residues" evidence="5">
    <location>
        <begin position="351"/>
        <end position="361"/>
    </location>
</feature>
<evidence type="ECO:0000256" key="4">
    <source>
        <dbReference type="PROSITE-ProRule" id="PRU00332"/>
    </source>
</evidence>
<dbReference type="SMART" id="SM00715">
    <property type="entry name" value="LA"/>
    <property type="match status" value="1"/>
</dbReference>
<evidence type="ECO:0000313" key="10">
    <source>
        <dbReference type="Proteomes" id="UP000005408"/>
    </source>
</evidence>
<dbReference type="GO" id="GO:0005634">
    <property type="term" value="C:nucleus"/>
    <property type="evidence" value="ECO:0007669"/>
    <property type="project" value="UniProtKB-SubCell"/>
</dbReference>
<dbReference type="GO" id="GO:0003729">
    <property type="term" value="F:mRNA binding"/>
    <property type="evidence" value="ECO:0007669"/>
    <property type="project" value="TreeGrafter"/>
</dbReference>
<sequence length="389" mass="45202">MLNMTTHSKHFYREAQFGERKQAYDEKQDLGPPNALEQKIIRQIEYYFGDTNLPRDKFLQDEMKIEDGWVSLATMTKFNRLKQLTTNHKIIATALRKSDSGLVQISKDSVFIRRNPEMPIPENTEERRNDFNDRSAYVKGFPLDASLDTLIAHFEKYAKIDTVYMRRDQDKKFKGSVFVTFANKEDCDKFLAEPETKYEDAVLIKKSKTQYFKERDEDKKQKKLEQIRKKKEDQEKREDEENKKMADSITRGAVFQLTGFENKELSREDFKTYFNDYAKVAWVDYDKGDSKAMIRLSEANTAQSTLDKVKADHDGKLEVLDCVVEAKVLEGDEELDHWRKIFKDMADSRNRNKFSRKRRHGKDGGRGGPRGKKSRAGDDGGDGDSDGGD</sequence>
<evidence type="ECO:0000256" key="1">
    <source>
        <dbReference type="ARBA" id="ARBA00004123"/>
    </source>
</evidence>
<dbReference type="Gene3D" id="1.10.10.10">
    <property type="entry name" value="Winged helix-like DNA-binding domain superfamily/Winged helix DNA-binding domain"/>
    <property type="match status" value="1"/>
</dbReference>
<reference evidence="9" key="1">
    <citation type="submission" date="2022-08" db="UniProtKB">
        <authorList>
            <consortium name="EnsemblMetazoa"/>
        </authorList>
    </citation>
    <scope>IDENTIFICATION</scope>
    <source>
        <strain evidence="9">05x7-T-G4-1.051#20</strain>
    </source>
</reference>
<dbReference type="InterPro" id="IPR036390">
    <property type="entry name" value="WH_DNA-bd_sf"/>
</dbReference>
<proteinExistence type="predicted"/>
<dbReference type="PROSITE" id="PS50102">
    <property type="entry name" value="RRM"/>
    <property type="match status" value="1"/>
</dbReference>